<dbReference type="SUPFAM" id="SSF52540">
    <property type="entry name" value="P-loop containing nucleoside triphosphate hydrolases"/>
    <property type="match status" value="1"/>
</dbReference>
<protein>
    <recommendedName>
        <fullName evidence="2">UvrD-like helicase C-terminal domain-containing protein</fullName>
    </recommendedName>
</protein>
<dbReference type="InterPro" id="IPR027417">
    <property type="entry name" value="P-loop_NTPase"/>
</dbReference>
<accession>A0AA37KTP5</accession>
<dbReference type="RefSeq" id="WP_244076179.1">
    <property type="nucleotide sequence ID" value="NZ_AP025581.1"/>
</dbReference>
<organism evidence="3 4">
    <name type="scientific">Alistipes finegoldii</name>
    <dbReference type="NCBI Taxonomy" id="214856"/>
    <lineage>
        <taxon>Bacteria</taxon>
        <taxon>Pseudomonadati</taxon>
        <taxon>Bacteroidota</taxon>
        <taxon>Bacteroidia</taxon>
        <taxon>Bacteroidales</taxon>
        <taxon>Rikenellaceae</taxon>
        <taxon>Alistipes</taxon>
    </lineage>
</organism>
<evidence type="ECO:0000256" key="1">
    <source>
        <dbReference type="SAM" id="Coils"/>
    </source>
</evidence>
<dbReference type="Pfam" id="PF13538">
    <property type="entry name" value="UvrD_C_2"/>
    <property type="match status" value="1"/>
</dbReference>
<proteinExistence type="predicted"/>
<dbReference type="EMBL" id="BQOL01000001">
    <property type="protein sequence ID" value="GKI18091.1"/>
    <property type="molecule type" value="Genomic_DNA"/>
</dbReference>
<evidence type="ECO:0000259" key="2">
    <source>
        <dbReference type="Pfam" id="PF13538"/>
    </source>
</evidence>
<evidence type="ECO:0000313" key="3">
    <source>
        <dbReference type="EMBL" id="GKI18091.1"/>
    </source>
</evidence>
<dbReference type="PANTHER" id="PTHR11070">
    <property type="entry name" value="UVRD / RECB / PCRA DNA HELICASE FAMILY MEMBER"/>
    <property type="match status" value="1"/>
</dbReference>
<name>A0AA37KTP5_9BACT</name>
<dbReference type="InterPro" id="IPR027785">
    <property type="entry name" value="UvrD-like_helicase_C"/>
</dbReference>
<reference evidence="3" key="1">
    <citation type="submission" date="2022-01" db="EMBL/GenBank/DDBJ databases">
        <title>Novel bile acid biosynthetic pathways are enriched in the microbiome of centenarians.</title>
        <authorList>
            <person name="Sato Y."/>
            <person name="Atarashi K."/>
            <person name="Plichta R.D."/>
            <person name="Arai Y."/>
            <person name="Sasajima S."/>
            <person name="Kearney M.S."/>
            <person name="Suda W."/>
            <person name="Takeshita K."/>
            <person name="Sasaki T."/>
            <person name="Okamoto S."/>
            <person name="Skelly N.A."/>
            <person name="Okamura Y."/>
            <person name="Vlamakis H."/>
            <person name="Li Y."/>
            <person name="Tanoue T."/>
            <person name="Takei H."/>
            <person name="Nittono H."/>
            <person name="Narushima S."/>
            <person name="Irie J."/>
            <person name="Itoh H."/>
            <person name="Moriya K."/>
            <person name="Sugiura Y."/>
            <person name="Suematsu M."/>
            <person name="Moritoki N."/>
            <person name="Shibata S."/>
            <person name="Littman R.D."/>
            <person name="Fischbach A.M."/>
            <person name="Uwamino Y."/>
            <person name="Inoue T."/>
            <person name="Honda A."/>
            <person name="Hattori M."/>
            <person name="Murai T."/>
            <person name="Xavier J.R."/>
            <person name="Hirose N."/>
            <person name="Honda K."/>
        </authorList>
    </citation>
    <scope>NUCLEOTIDE SEQUENCE</scope>
    <source>
        <strain evidence="3">CE91-St16</strain>
    </source>
</reference>
<dbReference type="Gene3D" id="3.40.50.300">
    <property type="entry name" value="P-loop containing nucleotide triphosphate hydrolases"/>
    <property type="match status" value="2"/>
</dbReference>
<evidence type="ECO:0000313" key="4">
    <source>
        <dbReference type="Proteomes" id="UP001055105"/>
    </source>
</evidence>
<dbReference type="GO" id="GO:0003677">
    <property type="term" value="F:DNA binding"/>
    <property type="evidence" value="ECO:0007669"/>
    <property type="project" value="InterPro"/>
</dbReference>
<dbReference type="GO" id="GO:0003678">
    <property type="term" value="F:DNA helicase activity"/>
    <property type="evidence" value="ECO:0007669"/>
    <property type="project" value="InterPro"/>
</dbReference>
<comment type="caution">
    <text evidence="3">The sequence shown here is derived from an EMBL/GenBank/DDBJ whole genome shotgun (WGS) entry which is preliminary data.</text>
</comment>
<dbReference type="Proteomes" id="UP001055105">
    <property type="component" value="Unassembled WGS sequence"/>
</dbReference>
<gene>
    <name evidence="3" type="ORF">CE91St16_09990</name>
</gene>
<feature type="domain" description="UvrD-like helicase C-terminal" evidence="2">
    <location>
        <begin position="824"/>
        <end position="873"/>
    </location>
</feature>
<dbReference type="GO" id="GO:0005524">
    <property type="term" value="F:ATP binding"/>
    <property type="evidence" value="ECO:0007669"/>
    <property type="project" value="InterPro"/>
</dbReference>
<feature type="coiled-coil region" evidence="1">
    <location>
        <begin position="152"/>
        <end position="194"/>
    </location>
</feature>
<keyword evidence="1" id="KW-0175">Coiled coil</keyword>
<dbReference type="AlphaFoldDB" id="A0AA37KTP5"/>
<sequence>MKKKIRDIAQNIKRHRDYEIAYEITNNAIGCSHVIYNNVEQQFWLVNSENLGGSKPIYDFNNNIVGTRSDSGITTYTADGRPIYKNLKIGEVLILNHEGKHDIQTPRGINQLEIFNRTTYIPSKKDEEYATNILIRLAGDGKTYSFRDIVQILSIQREIDRDKEKLEKATDEEAKILLQRIETKEQEKKSYLDKAQGFIRKCAQLRYQPILDPAQESIKRSKIFDGTLIINGGPGTGKTTSLIQRIKFLISPSIEEYKVLTQTQKDVLFSQKTSWIFYSPNELLALFLRNSMKSEELTADSERVKVWTSHKNDLVKIYRFVSETKRPFLIYNKARGINLFTNNAQSISTIIEGLENSYMNFQKGKLNKAAEIDVTPFKWKRAGQSIQRHIKERDNAKSIEDLIGLFLSLAETFKNETDTNSAEYKTIIEKVALRIQVIIQKDNERTATLSALLKQWKTETAGTEEDEDEETDIEQEDFEEKEELTTFDFEKELFIKLKSLCRKQALKKYDRNTKLSKRDRELLALIPEVTEQKEYDSLGQAAYFKKFFERITKGIAANILREVPMIYKKYRREQLSLKSDNWNLTILDELVKKDRNSRIHPDEQALLLLFVNKIVLKICKSFRIQFNSINHPYINGFKTHCKPVIGIDEATDFSIIDLIAINSFGHPELSSVTLSGDLMQRMTSEGLTSWQDFTQVIPNSEVKNLNISYRQSPTLLSLAKAIYQKSTKQAANYVSYIEKDDAEPKPLMFISPKEDDKLQWIADRILEIYRAHGDSIPSIAIFLPEESQLETFANYLGGLDTLADVGIPVKACRDGQVLGDETSVRVFSIKVIKGLEFESVFFHNIDELQKQNLANNLFLRYLYVGLSRATFYLGMTISNELPDEFAFIADSFDKTGKTWTI</sequence>
<dbReference type="InterPro" id="IPR000212">
    <property type="entry name" value="DNA_helicase_UvrD/REP"/>
</dbReference>